<evidence type="ECO:0000313" key="2">
    <source>
        <dbReference type="Proteomes" id="UP000010321"/>
    </source>
</evidence>
<proteinExistence type="predicted"/>
<sequence length="141" mass="16000">MQGMAEDIKIDEVQQVKDAAYITVVLADGSLGKIAKADLVELIRINMATATNEYKGLMGISDLKNLSGLISDNNNINADNLPNGFYRYHQENYNEYNYPAAHGCILTIITDSVGFQLCAEAWPQNFYIRQLWDFWSDWKKI</sequence>
<dbReference type="Proteomes" id="UP000010321">
    <property type="component" value="Unassembled WGS sequence"/>
</dbReference>
<evidence type="ECO:0008006" key="3">
    <source>
        <dbReference type="Google" id="ProtNLM"/>
    </source>
</evidence>
<gene>
    <name evidence="1" type="ORF">HMPREF9445_02504</name>
</gene>
<comment type="caution">
    <text evidence="1">The sequence shown here is derived from an EMBL/GenBank/DDBJ whole genome shotgun (WGS) entry which is preliminary data.</text>
</comment>
<reference evidence="1 2" key="1">
    <citation type="submission" date="2011-02" db="EMBL/GenBank/DDBJ databases">
        <authorList>
            <person name="Weinstock G."/>
            <person name="Sodergren E."/>
            <person name="Clifton S."/>
            <person name="Fulton L."/>
            <person name="Fulton B."/>
            <person name="Courtney L."/>
            <person name="Fronick C."/>
            <person name="Harrison M."/>
            <person name="Strong C."/>
            <person name="Farmer C."/>
            <person name="Delahaunty K."/>
            <person name="Markovic C."/>
            <person name="Hall O."/>
            <person name="Minx P."/>
            <person name="Tomlinson C."/>
            <person name="Mitreva M."/>
            <person name="Hou S."/>
            <person name="Chen J."/>
            <person name="Wollam A."/>
            <person name="Pepin K.H."/>
            <person name="Johnson M."/>
            <person name="Bhonagiri V."/>
            <person name="Zhang X."/>
            <person name="Suruliraj S."/>
            <person name="Warren W."/>
            <person name="Chinwalla A."/>
            <person name="Mardis E.R."/>
            <person name="Wilson R.K."/>
        </authorList>
    </citation>
    <scope>NUCLEOTIDE SEQUENCE [LARGE SCALE GENOMIC DNA]</scope>
    <source>
        <strain evidence="1 2">YIT 12056</strain>
    </source>
</reference>
<accession>A0ABP2KRR8</accession>
<name>A0ABP2KRR8_9BACE</name>
<keyword evidence="2" id="KW-1185">Reference proteome</keyword>
<protein>
    <recommendedName>
        <fullName evidence="3">Spi protease inhibitor domain-containing protein</fullName>
    </recommendedName>
</protein>
<dbReference type="EMBL" id="AFBM01000029">
    <property type="protein sequence ID" value="EGF50428.1"/>
    <property type="molecule type" value="Genomic_DNA"/>
</dbReference>
<organism evidence="1 2">
    <name type="scientific">Bacteroides clarus YIT 12056</name>
    <dbReference type="NCBI Taxonomy" id="762984"/>
    <lineage>
        <taxon>Bacteria</taxon>
        <taxon>Pseudomonadati</taxon>
        <taxon>Bacteroidota</taxon>
        <taxon>Bacteroidia</taxon>
        <taxon>Bacteroidales</taxon>
        <taxon>Bacteroidaceae</taxon>
        <taxon>Bacteroides</taxon>
    </lineage>
</organism>
<evidence type="ECO:0000313" key="1">
    <source>
        <dbReference type="EMBL" id="EGF50428.1"/>
    </source>
</evidence>